<evidence type="ECO:0008006" key="4">
    <source>
        <dbReference type="Google" id="ProtNLM"/>
    </source>
</evidence>
<feature type="region of interest" description="Disordered" evidence="1">
    <location>
        <begin position="435"/>
        <end position="688"/>
    </location>
</feature>
<feature type="compositionally biased region" description="Low complexity" evidence="1">
    <location>
        <begin position="570"/>
        <end position="581"/>
    </location>
</feature>
<dbReference type="PANTHER" id="PTHR28298:SF1">
    <property type="entry name" value="EISOSOME PROTEIN 1"/>
    <property type="match status" value="1"/>
</dbReference>
<dbReference type="STRING" id="2060905.A0A2B7XG56"/>
<dbReference type="AlphaFoldDB" id="A0A2B7XG56"/>
<evidence type="ECO:0000256" key="1">
    <source>
        <dbReference type="SAM" id="MobiDB-lite"/>
    </source>
</evidence>
<feature type="compositionally biased region" description="Polar residues" evidence="1">
    <location>
        <begin position="641"/>
        <end position="652"/>
    </location>
</feature>
<name>A0A2B7XG56_9EURO</name>
<gene>
    <name evidence="2" type="ORF">GX51_01656</name>
</gene>
<protein>
    <recommendedName>
        <fullName evidence="4">Eisosome protein 1</fullName>
    </recommendedName>
</protein>
<sequence length="771" mass="84122">MSTVMIAEARHQLDRTENLATSAATHVGRHRPSGSISDTASRAGTHTSMNPYSNLGSFDLPSADRELASAGAAASLAHAGYTTREINKVETEHPLRNPHLTATSSQAAYQARRATEKNPVSLEPPRRSAGARLAATGALAESRKRAVSAPQIPSENSHLTHAVSAASASHKKFFRPEIVPEEPQPEPLLDVGKVHEAAIAQARRDLQPEAEVNIHEKAVLMARQMFSAIPQVDTTTASVNYRRPLSLHETAQKLASEKLAMMHDEQRAFWDYYSAAIPPPSRRGSLYSKFRKRAASDSGVTDTDYEQPGLIRSQTSISRRRMSRIDAEKMARDHEALMNAAKRNAEATIDDVDRRIYESTGRPQSRVVEKLIPRPAEGDNANAVPIGGGQFVTQEGVDRVARSRVKPTIDDVMRRLEEQRARVIEEELDEREAIRQKELERERETEAKKCIQEAKEEEKKSVKTQKESKNLFRRLSKPSGVGLFRRKSAKARGKVPAREEEAPASGAVTAQRAPQDEEEDDWVQVPEKQSPPRSNPPTSSVGESSQSIFLEPPRESLSRRTSVASNKTQSSGSGKSSSRSKLWSRKKGESVEGEPSPPSGVGDAGRASRDESERRKGATATAPTVAPTVVPTVAPLPAHVNGTQPTDNNPPSISARPAPRQWSSSTESSRVVSGGQQQQEGEALLRRRSMKTKWHLRLFGKSARRSGVGAAPGSFEVQREHGIVQTTTPAPPAVASIPNGPEITSEPLQTIPSQKSSADTPTNPSKFTENL</sequence>
<feature type="compositionally biased region" description="Polar residues" evidence="1">
    <location>
        <begin position="34"/>
        <end position="52"/>
    </location>
</feature>
<organism evidence="2 3">
    <name type="scientific">Blastomyces parvus</name>
    <dbReference type="NCBI Taxonomy" id="2060905"/>
    <lineage>
        <taxon>Eukaryota</taxon>
        <taxon>Fungi</taxon>
        <taxon>Dikarya</taxon>
        <taxon>Ascomycota</taxon>
        <taxon>Pezizomycotina</taxon>
        <taxon>Eurotiomycetes</taxon>
        <taxon>Eurotiomycetidae</taxon>
        <taxon>Onygenales</taxon>
        <taxon>Ajellomycetaceae</taxon>
        <taxon>Blastomyces</taxon>
    </lineage>
</organism>
<feature type="compositionally biased region" description="Low complexity" evidence="1">
    <location>
        <begin position="663"/>
        <end position="682"/>
    </location>
</feature>
<reference evidence="2 3" key="1">
    <citation type="submission" date="2017-10" db="EMBL/GenBank/DDBJ databases">
        <title>Comparative genomics in systemic dimorphic fungi from Ajellomycetaceae.</title>
        <authorList>
            <person name="Munoz J.F."/>
            <person name="Mcewen J.G."/>
            <person name="Clay O.K."/>
            <person name="Cuomo C.A."/>
        </authorList>
    </citation>
    <scope>NUCLEOTIDE SEQUENCE [LARGE SCALE GENOMIC DNA]</scope>
    <source>
        <strain evidence="2 3">UAMH130</strain>
    </source>
</reference>
<evidence type="ECO:0000313" key="2">
    <source>
        <dbReference type="EMBL" id="PGH07647.1"/>
    </source>
</evidence>
<keyword evidence="3" id="KW-1185">Reference proteome</keyword>
<feature type="region of interest" description="Disordered" evidence="1">
    <location>
        <begin position="726"/>
        <end position="771"/>
    </location>
</feature>
<dbReference type="Pfam" id="PF12757">
    <property type="entry name" value="Eisosome1"/>
    <property type="match status" value="1"/>
</dbReference>
<feature type="compositionally biased region" description="Basic residues" evidence="1">
    <location>
        <begin position="484"/>
        <end position="495"/>
    </location>
</feature>
<feature type="compositionally biased region" description="Polar residues" evidence="1">
    <location>
        <begin position="746"/>
        <end position="771"/>
    </location>
</feature>
<accession>A0A2B7XG56</accession>
<dbReference type="PANTHER" id="PTHR28298">
    <property type="entry name" value="EISOSOME PROTEIN 1"/>
    <property type="match status" value="1"/>
</dbReference>
<dbReference type="Proteomes" id="UP000224080">
    <property type="component" value="Unassembled WGS sequence"/>
</dbReference>
<feature type="region of interest" description="Disordered" evidence="1">
    <location>
        <begin position="23"/>
        <end position="52"/>
    </location>
</feature>
<feature type="compositionally biased region" description="Polar residues" evidence="1">
    <location>
        <begin position="536"/>
        <end position="548"/>
    </location>
</feature>
<dbReference type="InterPro" id="IPR024527">
    <property type="entry name" value="Eisosome1"/>
</dbReference>
<dbReference type="OrthoDB" id="4070583at2759"/>
<comment type="caution">
    <text evidence="2">The sequence shown here is derived from an EMBL/GenBank/DDBJ whole genome shotgun (WGS) entry which is preliminary data.</text>
</comment>
<dbReference type="EMBL" id="PDNC01000013">
    <property type="protein sequence ID" value="PGH07647.1"/>
    <property type="molecule type" value="Genomic_DNA"/>
</dbReference>
<evidence type="ECO:0000313" key="3">
    <source>
        <dbReference type="Proteomes" id="UP000224080"/>
    </source>
</evidence>
<feature type="compositionally biased region" description="Polar residues" evidence="1">
    <location>
        <begin position="559"/>
        <end position="569"/>
    </location>
</feature>
<feature type="compositionally biased region" description="Basic and acidic residues" evidence="1">
    <location>
        <begin position="606"/>
        <end position="616"/>
    </location>
</feature>
<feature type="compositionally biased region" description="Low complexity" evidence="1">
    <location>
        <begin position="618"/>
        <end position="640"/>
    </location>
</feature>
<dbReference type="GO" id="GO:0070941">
    <property type="term" value="P:eisosome assembly"/>
    <property type="evidence" value="ECO:0007669"/>
    <property type="project" value="TreeGrafter"/>
</dbReference>
<proteinExistence type="predicted"/>
<feature type="compositionally biased region" description="Basic and acidic residues" evidence="1">
    <location>
        <begin position="435"/>
        <end position="470"/>
    </location>
</feature>